<organism evidence="1">
    <name type="scientific">marine metagenome</name>
    <dbReference type="NCBI Taxonomy" id="408172"/>
    <lineage>
        <taxon>unclassified sequences</taxon>
        <taxon>metagenomes</taxon>
        <taxon>ecological metagenomes</taxon>
    </lineage>
</organism>
<name>A0A381ZKI6_9ZZZZ</name>
<proteinExistence type="predicted"/>
<sequence>MDQPIFILGALREEINLIRKLMIVKEQLKAGHADVWVGSWEGVSIVLVRTGMGKD</sequence>
<dbReference type="GO" id="GO:0009116">
    <property type="term" value="P:nucleoside metabolic process"/>
    <property type="evidence" value="ECO:0007669"/>
    <property type="project" value="InterPro"/>
</dbReference>
<gene>
    <name evidence="1" type="ORF">METZ01_LOCUS142345</name>
</gene>
<dbReference type="GO" id="GO:0003824">
    <property type="term" value="F:catalytic activity"/>
    <property type="evidence" value="ECO:0007669"/>
    <property type="project" value="InterPro"/>
</dbReference>
<feature type="non-terminal residue" evidence="1">
    <location>
        <position position="55"/>
    </location>
</feature>
<evidence type="ECO:0000313" key="1">
    <source>
        <dbReference type="EMBL" id="SVA89491.1"/>
    </source>
</evidence>
<accession>A0A381ZKI6</accession>
<dbReference type="EMBL" id="UINC01021602">
    <property type="protein sequence ID" value="SVA89491.1"/>
    <property type="molecule type" value="Genomic_DNA"/>
</dbReference>
<dbReference type="AlphaFoldDB" id="A0A381ZKI6"/>
<dbReference type="SUPFAM" id="SSF53167">
    <property type="entry name" value="Purine and uridine phosphorylases"/>
    <property type="match status" value="1"/>
</dbReference>
<reference evidence="1" key="1">
    <citation type="submission" date="2018-05" db="EMBL/GenBank/DDBJ databases">
        <authorList>
            <person name="Lanie J.A."/>
            <person name="Ng W.-L."/>
            <person name="Kazmierczak K.M."/>
            <person name="Andrzejewski T.M."/>
            <person name="Davidsen T.M."/>
            <person name="Wayne K.J."/>
            <person name="Tettelin H."/>
            <person name="Glass J.I."/>
            <person name="Rusch D."/>
            <person name="Podicherti R."/>
            <person name="Tsui H.-C.T."/>
            <person name="Winkler M.E."/>
        </authorList>
    </citation>
    <scope>NUCLEOTIDE SEQUENCE</scope>
</reference>
<protein>
    <submittedName>
        <fullName evidence="1">Uncharacterized protein</fullName>
    </submittedName>
</protein>
<dbReference type="InterPro" id="IPR035994">
    <property type="entry name" value="Nucleoside_phosphorylase_sf"/>
</dbReference>
<dbReference type="Gene3D" id="3.40.50.1580">
    <property type="entry name" value="Nucleoside phosphorylase domain"/>
    <property type="match status" value="1"/>
</dbReference>